<sequence length="448" mass="51252">MLKRVEKQNLKDLKDACVLAKDAKFPSPFDSKLEFSCSARGPWNIVHTGMLIPQAHEVYVCAQSCLRGVVLTAAEMNAIDRFSNIIVRENNILEGDTEDLIVEGMGDILEKLPYTPRAILVYTSCIHHFIGCDLNLVYKRLREKYPNVEFTDCYMNPIMRKSGLTPDQLMRRQLYSLLDKQDLDLKSVNIIGNNLKTDDDSELVKIIRENGFTLREVPRTKTYDEYKEMGKAFLNITYNPAAIEAGRYLEKKLGQKHLYLPLSYGFDEIEKTLDTFCENLGIEKIDFSSNKQQALDALKKAKEVIGDTPIEIDYTLTLRPASLTRLLLENGFNVVAIYEDCFAGEEEEDFKWIQENYPNLKIYATVHVKMRFVNRKRDEKLLALGQKAAYFTGSNNFVNIIEGGGMYGFSGIIKLCDLMIDAFLNEKDMKKLIQFKGLGCENYETNCK</sequence>
<dbReference type="InterPro" id="IPR000510">
    <property type="entry name" value="Nase/OxRdtase_comp1"/>
</dbReference>
<evidence type="ECO:0000259" key="1">
    <source>
        <dbReference type="Pfam" id="PF00148"/>
    </source>
</evidence>
<dbReference type="RefSeq" id="WP_156530663.1">
    <property type="nucleotide sequence ID" value="NZ_CACRUE010000013.1"/>
</dbReference>
<dbReference type="SUPFAM" id="SSF53807">
    <property type="entry name" value="Helical backbone' metal receptor"/>
    <property type="match status" value="1"/>
</dbReference>
<gene>
    <name evidence="2" type="ORF">IBLFYP30_01087</name>
</gene>
<evidence type="ECO:0000313" key="2">
    <source>
        <dbReference type="EMBL" id="VYT83132.1"/>
    </source>
</evidence>
<name>A0A6N3A3L0_9FIRM</name>
<feature type="domain" description="Nitrogenase/oxidoreductase component 1" evidence="1">
    <location>
        <begin position="53"/>
        <end position="352"/>
    </location>
</feature>
<dbReference type="Pfam" id="PF00148">
    <property type="entry name" value="Oxidored_nitro"/>
    <property type="match status" value="1"/>
</dbReference>
<accession>A0A6N3A3L0</accession>
<dbReference type="PANTHER" id="PTHR42956:SF1">
    <property type="entry name" value="NITROGENASE IRON-MOLYBDENUM COFACTOR BIOSYNTHESIS PROTEIN NIFE"/>
    <property type="match status" value="1"/>
</dbReference>
<dbReference type="EMBL" id="CACRUE010000013">
    <property type="protein sequence ID" value="VYT83132.1"/>
    <property type="molecule type" value="Genomic_DNA"/>
</dbReference>
<dbReference type="PANTHER" id="PTHR42956">
    <property type="entry name" value="NITROGENASE IRON-MOLYBDENUM COFACTOR BIOSYNTHESIS PROTEIN NIFE"/>
    <property type="match status" value="1"/>
</dbReference>
<dbReference type="InterPro" id="IPR049939">
    <property type="entry name" value="NifE-like"/>
</dbReference>
<reference evidence="2" key="1">
    <citation type="submission" date="2019-11" db="EMBL/GenBank/DDBJ databases">
        <authorList>
            <person name="Feng L."/>
        </authorList>
    </citation>
    <scope>NUCLEOTIDE SEQUENCE</scope>
    <source>
        <strain evidence="2">IbartlettiiLFYP30</strain>
    </source>
</reference>
<dbReference type="Gene3D" id="3.40.50.1980">
    <property type="entry name" value="Nitrogenase molybdenum iron protein domain"/>
    <property type="match status" value="2"/>
</dbReference>
<organism evidence="2">
    <name type="scientific">Intestinibacter bartlettii</name>
    <dbReference type="NCBI Taxonomy" id="261299"/>
    <lineage>
        <taxon>Bacteria</taxon>
        <taxon>Bacillati</taxon>
        <taxon>Bacillota</taxon>
        <taxon>Clostridia</taxon>
        <taxon>Peptostreptococcales</taxon>
        <taxon>Peptostreptococcaceae</taxon>
        <taxon>Intestinibacter</taxon>
    </lineage>
</organism>
<proteinExistence type="predicted"/>
<dbReference type="GO" id="GO:0016491">
    <property type="term" value="F:oxidoreductase activity"/>
    <property type="evidence" value="ECO:0007669"/>
    <property type="project" value="InterPro"/>
</dbReference>
<protein>
    <submittedName>
        <fullName evidence="2">Light-independent protochlorophyllide reductase subunit N</fullName>
    </submittedName>
</protein>
<dbReference type="AlphaFoldDB" id="A0A6N3A3L0"/>